<dbReference type="GO" id="GO:0005634">
    <property type="term" value="C:nucleus"/>
    <property type="evidence" value="ECO:0007669"/>
    <property type="project" value="UniProtKB-SubCell"/>
</dbReference>
<evidence type="ECO:0000256" key="3">
    <source>
        <dbReference type="ARBA" id="ARBA00022491"/>
    </source>
</evidence>
<reference evidence="15" key="1">
    <citation type="submission" date="2025-08" db="UniProtKB">
        <authorList>
            <consortium name="RefSeq"/>
        </authorList>
    </citation>
    <scope>IDENTIFICATION</scope>
</reference>
<feature type="domain" description="PHD-type" evidence="13">
    <location>
        <begin position="666"/>
        <end position="802"/>
    </location>
</feature>
<evidence type="ECO:0000313" key="15">
    <source>
        <dbReference type="RefSeq" id="XP_011502162.1"/>
    </source>
</evidence>
<dbReference type="KEGG" id="csol:105365643"/>
<keyword evidence="5 11" id="KW-0808">Transferase</keyword>
<evidence type="ECO:0000256" key="5">
    <source>
        <dbReference type="ARBA" id="ARBA00022679"/>
    </source>
</evidence>
<evidence type="ECO:0000256" key="7">
    <source>
        <dbReference type="ARBA" id="ARBA00022723"/>
    </source>
</evidence>
<keyword evidence="8" id="KW-0863">Zinc-finger</keyword>
<evidence type="ECO:0000259" key="13">
    <source>
        <dbReference type="PROSITE" id="PS51533"/>
    </source>
</evidence>
<dbReference type="Gene3D" id="3.40.50.150">
    <property type="entry name" value="Vaccinia Virus protein VP39"/>
    <property type="match status" value="1"/>
</dbReference>
<dbReference type="Proteomes" id="UP000695007">
    <property type="component" value="Unplaced"/>
</dbReference>
<dbReference type="GeneID" id="105365643"/>
<evidence type="ECO:0000256" key="9">
    <source>
        <dbReference type="ARBA" id="ARBA00022833"/>
    </source>
</evidence>
<dbReference type="PROSITE" id="PS51679">
    <property type="entry name" value="SAM_MT_C5"/>
    <property type="match status" value="1"/>
</dbReference>
<comment type="similarity">
    <text evidence="11">Belongs to the class I-like SAM-binding methyltransferase superfamily. C5-methyltransferase family.</text>
</comment>
<proteinExistence type="inferred from homology"/>
<gene>
    <name evidence="15" type="primary">LOC105365643</name>
</gene>
<dbReference type="InterPro" id="IPR018117">
    <property type="entry name" value="C5_DNA_meth_AS"/>
</dbReference>
<protein>
    <recommendedName>
        <fullName evidence="2">DNA (cytosine-5-)-methyltransferase</fullName>
        <ecNumber evidence="2">2.1.1.37</ecNumber>
    </recommendedName>
</protein>
<feature type="domain" description="PWWP" evidence="12">
    <location>
        <begin position="505"/>
        <end position="563"/>
    </location>
</feature>
<dbReference type="Pfam" id="PF21255">
    <property type="entry name" value="DNMT3_ADD_GATA1-like"/>
    <property type="match status" value="1"/>
</dbReference>
<dbReference type="InterPro" id="IPR000313">
    <property type="entry name" value="PWWP_dom"/>
</dbReference>
<dbReference type="InterPro" id="IPR050390">
    <property type="entry name" value="C5-Methyltransferase"/>
</dbReference>
<keyword evidence="10" id="KW-0539">Nucleus</keyword>
<dbReference type="Pfam" id="PF00855">
    <property type="entry name" value="PWWP"/>
    <property type="match status" value="1"/>
</dbReference>
<dbReference type="GO" id="GO:0003886">
    <property type="term" value="F:DNA (cytosine-5-)-methyltransferase activity"/>
    <property type="evidence" value="ECO:0007669"/>
    <property type="project" value="UniProtKB-EC"/>
</dbReference>
<dbReference type="Pfam" id="PF00145">
    <property type="entry name" value="DNA_methylase"/>
    <property type="match status" value="1"/>
</dbReference>
<evidence type="ECO:0000256" key="11">
    <source>
        <dbReference type="PROSITE-ProRule" id="PRU01016"/>
    </source>
</evidence>
<comment type="subcellular location">
    <subcellularLocation>
        <location evidence="1">Nucleus</location>
    </subcellularLocation>
</comment>
<dbReference type="EC" id="2.1.1.37" evidence="2"/>
<organism evidence="14 15">
    <name type="scientific">Ceratosolen solmsi marchali</name>
    <dbReference type="NCBI Taxonomy" id="326594"/>
    <lineage>
        <taxon>Eukaryota</taxon>
        <taxon>Metazoa</taxon>
        <taxon>Ecdysozoa</taxon>
        <taxon>Arthropoda</taxon>
        <taxon>Hexapoda</taxon>
        <taxon>Insecta</taxon>
        <taxon>Pterygota</taxon>
        <taxon>Neoptera</taxon>
        <taxon>Endopterygota</taxon>
        <taxon>Hymenoptera</taxon>
        <taxon>Apocrita</taxon>
        <taxon>Proctotrupomorpha</taxon>
        <taxon>Chalcidoidea</taxon>
        <taxon>Agaonidae</taxon>
        <taxon>Agaoninae</taxon>
        <taxon>Ceratosolen</taxon>
    </lineage>
</organism>
<keyword evidence="4 11" id="KW-0489">Methyltransferase</keyword>
<keyword evidence="9" id="KW-0862">Zinc</keyword>
<keyword evidence="14" id="KW-1185">Reference proteome</keyword>
<evidence type="ECO:0000256" key="6">
    <source>
        <dbReference type="ARBA" id="ARBA00022691"/>
    </source>
</evidence>
<evidence type="ECO:0000256" key="8">
    <source>
        <dbReference type="ARBA" id="ARBA00022771"/>
    </source>
</evidence>
<dbReference type="SMART" id="SM00293">
    <property type="entry name" value="PWWP"/>
    <property type="match status" value="1"/>
</dbReference>
<evidence type="ECO:0000256" key="4">
    <source>
        <dbReference type="ARBA" id="ARBA00022603"/>
    </source>
</evidence>
<dbReference type="SUPFAM" id="SSF53335">
    <property type="entry name" value="S-adenosyl-L-methionine-dependent methyltransferases"/>
    <property type="match status" value="1"/>
</dbReference>
<dbReference type="SUPFAM" id="SSF63748">
    <property type="entry name" value="Tudor/PWWP/MBT"/>
    <property type="match status" value="2"/>
</dbReference>
<name>A0AAJ6YQ14_9HYME</name>
<dbReference type="PANTHER" id="PTHR23068:SF25">
    <property type="entry name" value="DNA (CYTOSINE-5)-METHYLTRANSFERASE DRM2"/>
    <property type="match status" value="1"/>
</dbReference>
<evidence type="ECO:0000313" key="14">
    <source>
        <dbReference type="Proteomes" id="UP000695007"/>
    </source>
</evidence>
<dbReference type="PROSITE" id="PS51533">
    <property type="entry name" value="ADD"/>
    <property type="match status" value="1"/>
</dbReference>
<evidence type="ECO:0000256" key="10">
    <source>
        <dbReference type="ARBA" id="ARBA00023242"/>
    </source>
</evidence>
<dbReference type="PROSITE" id="PS50812">
    <property type="entry name" value="PWWP"/>
    <property type="match status" value="1"/>
</dbReference>
<dbReference type="CTD" id="100114044"/>
<dbReference type="AlphaFoldDB" id="A0AAJ6YQ14"/>
<feature type="active site" evidence="11">
    <location>
        <position position="894"/>
    </location>
</feature>
<keyword evidence="3" id="KW-0678">Repressor</keyword>
<dbReference type="InterPro" id="IPR001525">
    <property type="entry name" value="C5_MeTfrase"/>
</dbReference>
<evidence type="ECO:0000259" key="12">
    <source>
        <dbReference type="PROSITE" id="PS50812"/>
    </source>
</evidence>
<evidence type="ECO:0000256" key="1">
    <source>
        <dbReference type="ARBA" id="ARBA00004123"/>
    </source>
</evidence>
<dbReference type="InterPro" id="IPR029063">
    <property type="entry name" value="SAM-dependent_MTases_sf"/>
</dbReference>
<keyword evidence="6 11" id="KW-0949">S-adenosyl-L-methionine</keyword>
<keyword evidence="7" id="KW-0479">Metal-binding</keyword>
<dbReference type="PROSITE" id="PS00094">
    <property type="entry name" value="C5_MTASE_1"/>
    <property type="match status" value="1"/>
</dbReference>
<dbReference type="PANTHER" id="PTHR23068">
    <property type="entry name" value="DNA CYTOSINE-5- -METHYLTRANSFERASE 3-RELATED"/>
    <property type="match status" value="1"/>
</dbReference>
<dbReference type="Gene3D" id="2.30.30.140">
    <property type="match status" value="2"/>
</dbReference>
<dbReference type="GO" id="GO:0008270">
    <property type="term" value="F:zinc ion binding"/>
    <property type="evidence" value="ECO:0007669"/>
    <property type="project" value="UniProtKB-KW"/>
</dbReference>
<sequence>MPKKRAHHGAFNVGLESVQKKITSKNYWSNSIWMELIATELFNDISNDSNYCEHNNSNNNIAETHEKQRVEEIENSKLDIKKELINKNTTDVNFVLLDTQNYKQSGRLNKNDNDNISDAIEVRHSNNTQGEIAHNNKKYFDINTSKTSSYNEHQDRFSSFTTDDSGIESSNSVFTENEGSFVKNNMILTDLTTCVKGVSADDCLNPPDEEYNVSIESCYKSNYRKLSFEYSKKLNSEIDSISLPKITNSSTLKCGKNCQDYNEVPKKKYFVSRKSREVFVSEASPIIEGEFEQSRRVTRLLVKNNVPIPAKHINNTPGKLVWGYFRSGWWPAIIIKAEDAGMISTAGKIWVSWVGESLISELPIKNVDLFSSKLDIRLNNLATKSKIKATSKKQREVACLKTIQLLRKHFNSGALVRPYISWIKNNIVPHKDKLDELLFYPYPESLSERLSNLKHVNFEKNEKYLRQKEKERLSKATETKSSMKRIEKIEKPVDEGGINIIDQKPGMIVWAKMPGYSLWPCVIMNYQHLNRKQPHVAHQWVMWYGDYKYSQVEYRQILVFSMGMEKMENKIQTMKDDLFCKAVLQASKDYCEKLGYLTEPWKINDVISLFYKSKDRFKLKNILSNEPNDEDLYSQTIKKQLRKQINNQPVSEERKRQILNCKNLKLVLSKKCPLDSLCITCFESNDELEEHPFFYASMCNKCLEEFRPKVFAYGNDSKCFYCTLCGGEDLVAMCDSMNCPRVFCTACIKYIICPDFYEEILLKHPWYCFLCDPDSVSFKDSVMKIRCDWRKRIISIYRLNCDDKSLSNLERLDRNRKIRVLSLFDGIGTGLTVLKKLNVNVECYYASEIDPDSIQVTFFNHGNEVVQLGDVRDIDEKKIKEIAPIDLLIGGSPCNELSLANPKRRGLDDPEGTGILFYDYCRIKKLVKKYNKKCHLFWLFENVASMPKKFRIQISENLGREPKFLDSADFSAQHRPRLYWGNLPWGPYQINDVILQDVLRKQCNRQALVKKIMTVTTRTNSLNQTKENLKPVLMDGKKDGLWVTELEEIFGFPMHYTDANLQKTRRLQLIGKAWSVQTLTAILRPVFYL</sequence>
<evidence type="ECO:0000256" key="2">
    <source>
        <dbReference type="ARBA" id="ARBA00011975"/>
    </source>
</evidence>
<dbReference type="GO" id="GO:0032259">
    <property type="term" value="P:methylation"/>
    <property type="evidence" value="ECO:0007669"/>
    <property type="project" value="UniProtKB-KW"/>
</dbReference>
<dbReference type="RefSeq" id="XP_011502162.1">
    <property type="nucleotide sequence ID" value="XM_011503860.1"/>
</dbReference>
<accession>A0AAJ6YQ14</accession>
<dbReference type="InterPro" id="IPR049554">
    <property type="entry name" value="DNMT3_ADD_PHD"/>
</dbReference>
<dbReference type="InterPro" id="IPR025766">
    <property type="entry name" value="ADD"/>
</dbReference>
<dbReference type="CDD" id="cd11725">
    <property type="entry name" value="ADDz_Dnmt3"/>
    <property type="match status" value="1"/>
</dbReference>